<dbReference type="InterPro" id="IPR020256">
    <property type="entry name" value="Spore_coat_CotJA"/>
</dbReference>
<gene>
    <name evidence="1" type="ORF">H6A13_02850</name>
</gene>
<accession>A0A939BBC0</accession>
<keyword evidence="2" id="KW-1185">Reference proteome</keyword>
<reference evidence="1" key="1">
    <citation type="submission" date="2020-08" db="EMBL/GenBank/DDBJ databases">
        <authorList>
            <person name="Cejkova D."/>
            <person name="Kubasova T."/>
            <person name="Jahodarova E."/>
            <person name="Rychlik I."/>
        </authorList>
    </citation>
    <scope>NUCLEOTIDE SEQUENCE</scope>
    <source>
        <strain evidence="1">An420c</strain>
    </source>
</reference>
<dbReference type="Proteomes" id="UP000713880">
    <property type="component" value="Unassembled WGS sequence"/>
</dbReference>
<dbReference type="AlphaFoldDB" id="A0A939BBC0"/>
<dbReference type="RefSeq" id="WP_204908114.1">
    <property type="nucleotide sequence ID" value="NZ_JACJLV010000006.1"/>
</dbReference>
<evidence type="ECO:0000313" key="2">
    <source>
        <dbReference type="Proteomes" id="UP000713880"/>
    </source>
</evidence>
<dbReference type="EMBL" id="JACJLV010000006">
    <property type="protein sequence ID" value="MBM6826046.1"/>
    <property type="molecule type" value="Genomic_DNA"/>
</dbReference>
<reference evidence="1" key="2">
    <citation type="journal article" date="2021" name="Sci. Rep.">
        <title>The distribution of antibiotic resistance genes in chicken gut microbiota commensals.</title>
        <authorList>
            <person name="Juricova H."/>
            <person name="Matiasovicova J."/>
            <person name="Kubasova T."/>
            <person name="Cejkova D."/>
            <person name="Rychlik I."/>
        </authorList>
    </citation>
    <scope>NUCLEOTIDE SEQUENCE</scope>
    <source>
        <strain evidence="1">An420c</strain>
    </source>
</reference>
<comment type="caution">
    <text evidence="1">The sequence shown here is derived from an EMBL/GenBank/DDBJ whole genome shotgun (WGS) entry which is preliminary data.</text>
</comment>
<sequence>MPNYRYSASGISRASGCARQAASNVAQTGNCPLPADASCGTRADQGDLADLPIAMTYTPWQEWKGIYKAEKAFQRGTIFEELDKPFRGTGGCCNGRS</sequence>
<dbReference type="Pfam" id="PF11007">
    <property type="entry name" value="CotJA"/>
    <property type="match status" value="1"/>
</dbReference>
<name>A0A939BBC0_9CLOT</name>
<protein>
    <submittedName>
        <fullName evidence="1">Spore coat associated protein CotJA</fullName>
    </submittedName>
</protein>
<proteinExistence type="predicted"/>
<organism evidence="1 2">
    <name type="scientific">Mordavella massiliensis</name>
    <dbReference type="NCBI Taxonomy" id="1871024"/>
    <lineage>
        <taxon>Bacteria</taxon>
        <taxon>Bacillati</taxon>
        <taxon>Bacillota</taxon>
        <taxon>Clostridia</taxon>
        <taxon>Eubacteriales</taxon>
        <taxon>Clostridiaceae</taxon>
        <taxon>Mordavella</taxon>
    </lineage>
</organism>
<evidence type="ECO:0000313" key="1">
    <source>
        <dbReference type="EMBL" id="MBM6826046.1"/>
    </source>
</evidence>